<evidence type="ECO:0000313" key="1">
    <source>
        <dbReference type="EMBL" id="EDR30325.1"/>
    </source>
</evidence>
<dbReference type="Proteomes" id="UP000004430">
    <property type="component" value="Unassembled WGS sequence"/>
</dbReference>
<comment type="caution">
    <text evidence="1">The sequence shown here is derived from an EMBL/GenBank/DDBJ whole genome shotgun (WGS) entry which is preliminary data.</text>
</comment>
<gene>
    <name evidence="1" type="ORF">YPIP275_4696</name>
</gene>
<accession>A0AAV3B5W6</accession>
<reference evidence="1 2" key="2">
    <citation type="submission" date="2010-03" db="EMBL/GenBank/DDBJ databases">
        <authorList>
            <person name="Payne S.H."/>
            <person name="Sutton G.G."/>
        </authorList>
    </citation>
    <scope>NUCLEOTIDE SEQUENCE [LARGE SCALE GENOMIC DNA]</scope>
    <source>
        <strain evidence="1 2">IP275</strain>
    </source>
</reference>
<sequence length="38" mass="4496">MSFAVYVFFSARPLDDKNMRAKQNNFEIIPPPILFLHK</sequence>
<organism evidence="1 2">
    <name type="scientific">Yersinia pestis biovar Orientalis str. IP275</name>
    <dbReference type="NCBI Taxonomy" id="373665"/>
    <lineage>
        <taxon>Bacteria</taxon>
        <taxon>Pseudomonadati</taxon>
        <taxon>Pseudomonadota</taxon>
        <taxon>Gammaproteobacteria</taxon>
        <taxon>Enterobacterales</taxon>
        <taxon>Yersiniaceae</taxon>
        <taxon>Yersinia</taxon>
    </lineage>
</organism>
<protein>
    <submittedName>
        <fullName evidence="1">Uncharacterized protein</fullName>
    </submittedName>
</protein>
<reference evidence="1 2" key="1">
    <citation type="submission" date="2008-01" db="EMBL/GenBank/DDBJ databases">
        <title>Yersinia pestis Strain IP275 project at JCVI/TIGR.</title>
        <authorList>
            <person name="Ravel J."/>
            <person name="Eppinger M."/>
            <person name="Fricke W.F."/>
            <person name="Rosovitz M."/>
            <person name="Lindler L.E."/>
            <person name="Bearden S."/>
            <person name="Shriefer M."/>
        </authorList>
    </citation>
    <scope>NUCLEOTIDE SEQUENCE [LARGE SCALE GENOMIC DNA]</scope>
    <source>
        <strain evidence="1 2">IP275</strain>
    </source>
</reference>
<name>A0AAV3B5W6_YERPE</name>
<evidence type="ECO:0000313" key="2">
    <source>
        <dbReference type="Proteomes" id="UP000004430"/>
    </source>
</evidence>
<dbReference type="EMBL" id="AAOS02000069">
    <property type="protein sequence ID" value="EDR30325.1"/>
    <property type="molecule type" value="Genomic_DNA"/>
</dbReference>
<dbReference type="AlphaFoldDB" id="A0AAV3B5W6"/>
<proteinExistence type="predicted"/>